<dbReference type="Gene3D" id="3.10.580.10">
    <property type="entry name" value="CBS-domain"/>
    <property type="match status" value="1"/>
</dbReference>
<dbReference type="SUPFAM" id="SSF55073">
    <property type="entry name" value="Nucleotide cyclase"/>
    <property type="match status" value="1"/>
</dbReference>
<evidence type="ECO:0000259" key="4">
    <source>
        <dbReference type="PROSITE" id="PS51371"/>
    </source>
</evidence>
<dbReference type="CDD" id="cd01948">
    <property type="entry name" value="EAL"/>
    <property type="match status" value="1"/>
</dbReference>
<dbReference type="Gene3D" id="3.20.20.450">
    <property type="entry name" value="EAL domain"/>
    <property type="match status" value="1"/>
</dbReference>
<dbReference type="Proteomes" id="UP000654670">
    <property type="component" value="Unassembled WGS sequence"/>
</dbReference>
<dbReference type="EMBL" id="BMOK01000013">
    <property type="protein sequence ID" value="GGL60999.1"/>
    <property type="molecule type" value="Genomic_DNA"/>
</dbReference>
<keyword evidence="6" id="KW-1185">Reference proteome</keyword>
<comment type="caution">
    <text evidence="5">The sequence shown here is derived from an EMBL/GenBank/DDBJ whole genome shotgun (WGS) entry which is preliminary data.</text>
</comment>
<feature type="domain" description="EAL" evidence="2">
    <location>
        <begin position="2"/>
        <end position="253"/>
    </location>
</feature>
<dbReference type="GO" id="GO:0071111">
    <property type="term" value="F:cyclic-guanylate-specific phosphodiesterase activity"/>
    <property type="evidence" value="ECO:0007669"/>
    <property type="project" value="InterPro"/>
</dbReference>
<evidence type="ECO:0000313" key="5">
    <source>
        <dbReference type="EMBL" id="GGL60999.1"/>
    </source>
</evidence>
<feature type="domain" description="CBS" evidence="4">
    <location>
        <begin position="345"/>
        <end position="404"/>
    </location>
</feature>
<dbReference type="PANTHER" id="PTHR33121:SF76">
    <property type="entry name" value="SIGNALING PROTEIN"/>
    <property type="match status" value="1"/>
</dbReference>
<dbReference type="SMART" id="SM00267">
    <property type="entry name" value="GGDEF"/>
    <property type="match status" value="1"/>
</dbReference>
<dbReference type="InterPro" id="IPR035919">
    <property type="entry name" value="EAL_sf"/>
</dbReference>
<reference evidence="5" key="1">
    <citation type="journal article" date="2014" name="Int. J. Syst. Evol. Microbiol.">
        <title>Complete genome sequence of Corynebacterium casei LMG S-19264T (=DSM 44701T), isolated from a smear-ripened cheese.</title>
        <authorList>
            <consortium name="US DOE Joint Genome Institute (JGI-PGF)"/>
            <person name="Walter F."/>
            <person name="Albersmeier A."/>
            <person name="Kalinowski J."/>
            <person name="Ruckert C."/>
        </authorList>
    </citation>
    <scope>NUCLEOTIDE SEQUENCE</scope>
    <source>
        <strain evidence="5">JCM 15325</strain>
    </source>
</reference>
<dbReference type="RefSeq" id="WP_188804081.1">
    <property type="nucleotide sequence ID" value="NZ_BMOK01000013.1"/>
</dbReference>
<gene>
    <name evidence="5" type="ORF">GCM10007968_26210</name>
</gene>
<dbReference type="PANTHER" id="PTHR33121">
    <property type="entry name" value="CYCLIC DI-GMP PHOSPHODIESTERASE PDEF"/>
    <property type="match status" value="1"/>
</dbReference>
<feature type="domain" description="GGDEF" evidence="3">
    <location>
        <begin position="433"/>
        <end position="583"/>
    </location>
</feature>
<dbReference type="Pfam" id="PF00571">
    <property type="entry name" value="CBS"/>
    <property type="match status" value="2"/>
</dbReference>
<dbReference type="Pfam" id="PF00563">
    <property type="entry name" value="EAL"/>
    <property type="match status" value="1"/>
</dbReference>
<dbReference type="PROSITE" id="PS50883">
    <property type="entry name" value="EAL"/>
    <property type="match status" value="1"/>
</dbReference>
<evidence type="ECO:0000313" key="6">
    <source>
        <dbReference type="Proteomes" id="UP000654670"/>
    </source>
</evidence>
<evidence type="ECO:0000259" key="3">
    <source>
        <dbReference type="PROSITE" id="PS50887"/>
    </source>
</evidence>
<evidence type="ECO:0000256" key="1">
    <source>
        <dbReference type="PROSITE-ProRule" id="PRU00703"/>
    </source>
</evidence>
<dbReference type="SMART" id="SM00052">
    <property type="entry name" value="EAL"/>
    <property type="match status" value="1"/>
</dbReference>
<dbReference type="AlphaFoldDB" id="A0A917S6B4"/>
<keyword evidence="1" id="KW-0129">CBS domain</keyword>
<dbReference type="InterPro" id="IPR050706">
    <property type="entry name" value="Cyclic-di-GMP_PDE-like"/>
</dbReference>
<dbReference type="PROSITE" id="PS51371">
    <property type="entry name" value="CBS"/>
    <property type="match status" value="1"/>
</dbReference>
<proteinExistence type="predicted"/>
<protein>
    <submittedName>
        <fullName evidence="5">Signal transduction protein</fullName>
    </submittedName>
</protein>
<name>A0A917S6B4_9BACL</name>
<dbReference type="InterPro" id="IPR001633">
    <property type="entry name" value="EAL_dom"/>
</dbReference>
<dbReference type="NCBIfam" id="TIGR00254">
    <property type="entry name" value="GGDEF"/>
    <property type="match status" value="1"/>
</dbReference>
<organism evidence="5 6">
    <name type="scientific">Sporolactobacillus putidus</name>
    <dbReference type="NCBI Taxonomy" id="492735"/>
    <lineage>
        <taxon>Bacteria</taxon>
        <taxon>Bacillati</taxon>
        <taxon>Bacillota</taxon>
        <taxon>Bacilli</taxon>
        <taxon>Bacillales</taxon>
        <taxon>Sporolactobacillaceae</taxon>
        <taxon>Sporolactobacillus</taxon>
    </lineage>
</organism>
<dbReference type="SMART" id="SM00116">
    <property type="entry name" value="CBS"/>
    <property type="match status" value="2"/>
</dbReference>
<dbReference type="Pfam" id="PF00990">
    <property type="entry name" value="GGDEF"/>
    <property type="match status" value="1"/>
</dbReference>
<sequence length="583" mass="66479">MEQKIVRELDKIISGKHIKTVFQPIVSLRNGEIHGYEALSRVICQTDLANPEDLFHAALTYNRLRELDQLCRTTTLETISGKLTFDKKLFLNVNSLIINHDQFQLGFTSRFLKQYSLKPEQIVLEITERNSIADIDKFRKTIAHFKAENFHIAIDDAGAMYSGLNLINTIHPHYIKMDRRLIHNIDLGRLNFALIKGMTEFCRMSNIRLIAEGIETQSELMILIDLGVPYAQGYFLQKPDEQIKDIDAAIKRMITDCHKRKNNVFGTPSANSHISNICTPTEVVSKDTKVEDIFNKLKANPDAFGFCVVENERIIGMITKSHLTLQLSGRFGFSLYQNQPVSLLMDTDFIAVDYQMPINEVSRMAMSRPQEKLYDFIVVTKNDNYLGTVTIKDLLQKTTEIEVVKAKYENPLTGLPGNLVIEQKIRMCLSEKKTFGILYLDINHFKEYNDIYGFENGDCVIKLLADILVLHLPPGQFVGHVGGDDFVVILDDKDLKSYCSHVSSEFSRKVLHYYNPTDRANGYIVAENRWGVIEKFSLVTASVAGIRAKSQDFTSVLDLTEKLAKLKKKSKKLKDDNYLLIQS</sequence>
<dbReference type="SUPFAM" id="SSF54631">
    <property type="entry name" value="CBS-domain pair"/>
    <property type="match status" value="1"/>
</dbReference>
<dbReference type="SUPFAM" id="SSF141868">
    <property type="entry name" value="EAL domain-like"/>
    <property type="match status" value="1"/>
</dbReference>
<dbReference type="CDD" id="cd01949">
    <property type="entry name" value="GGDEF"/>
    <property type="match status" value="1"/>
</dbReference>
<dbReference type="PROSITE" id="PS50887">
    <property type="entry name" value="GGDEF"/>
    <property type="match status" value="1"/>
</dbReference>
<dbReference type="InterPro" id="IPR000644">
    <property type="entry name" value="CBS_dom"/>
</dbReference>
<dbReference type="InterPro" id="IPR000160">
    <property type="entry name" value="GGDEF_dom"/>
</dbReference>
<evidence type="ECO:0000259" key="2">
    <source>
        <dbReference type="PROSITE" id="PS50883"/>
    </source>
</evidence>
<dbReference type="Gene3D" id="3.30.70.270">
    <property type="match status" value="1"/>
</dbReference>
<dbReference type="InterPro" id="IPR043128">
    <property type="entry name" value="Rev_trsase/Diguanyl_cyclase"/>
</dbReference>
<accession>A0A917S6B4</accession>
<reference evidence="5" key="2">
    <citation type="submission" date="2020-09" db="EMBL/GenBank/DDBJ databases">
        <authorList>
            <person name="Sun Q."/>
            <person name="Ohkuma M."/>
        </authorList>
    </citation>
    <scope>NUCLEOTIDE SEQUENCE</scope>
    <source>
        <strain evidence="5">JCM 15325</strain>
    </source>
</reference>
<dbReference type="InterPro" id="IPR029787">
    <property type="entry name" value="Nucleotide_cyclase"/>
</dbReference>
<dbReference type="InterPro" id="IPR046342">
    <property type="entry name" value="CBS_dom_sf"/>
</dbReference>